<evidence type="ECO:0000313" key="3">
    <source>
        <dbReference type="EMBL" id="PPR00895.1"/>
    </source>
</evidence>
<keyword evidence="2" id="KW-0812">Transmembrane</keyword>
<feature type="region of interest" description="Disordered" evidence="1">
    <location>
        <begin position="484"/>
        <end position="552"/>
    </location>
</feature>
<feature type="compositionally biased region" description="Polar residues" evidence="1">
    <location>
        <begin position="246"/>
        <end position="255"/>
    </location>
</feature>
<feature type="transmembrane region" description="Helical" evidence="2">
    <location>
        <begin position="30"/>
        <end position="49"/>
    </location>
</feature>
<name>A0A409YD18_9AGAR</name>
<feature type="compositionally biased region" description="Polar residues" evidence="1">
    <location>
        <begin position="423"/>
        <end position="437"/>
    </location>
</feature>
<feature type="region of interest" description="Disordered" evidence="1">
    <location>
        <begin position="238"/>
        <end position="292"/>
    </location>
</feature>
<feature type="region of interest" description="Disordered" evidence="1">
    <location>
        <begin position="408"/>
        <end position="445"/>
    </location>
</feature>
<feature type="transmembrane region" description="Helical" evidence="2">
    <location>
        <begin position="61"/>
        <end position="85"/>
    </location>
</feature>
<sequence>MSVVLDEKRSISTTTTPAMKRFRRLKWTKNLLGITIIIWTIYNTARYLNAFTIYDNVKGQAFSLVLGACTGLSFTFFSCASILSLTQMTLLTHGISVQTLVSLRSVLRYLSSFCLLGPGVVNLILVIVWRRTNILELQPRYRCRLDVDLIWSTTPVLCHRKDYAWGMWLFLSILRVVLTFAITALFHKVASSPQFLPVRRHKGSFVKGKKSHSRLDSFNDGFAANSNTSLGMPRLDRERQLHHQSSDSTLSGKSSPRNRFRSRASMNSDEEIHSDVPSYNDTDYIPMLGNQPGPDRELNSFVDRFRSLISQITRETEEGLAFARSDGGSSASPRSQELPEIDVEYAHAEQHHDYEEEDDFYSTSQMHTGEHHQAYPAEEHIRMMNGYIRRMPTIESMGSKELQNSLDASSFNTNRDRERASSRPPTRNTLTSWNGSEFSDHRSPSNSFSAQAELLAGMFGKYSASEIGELMRKGDTIRMVDSSSVHTDNSEALGNPSNGYSSSTSGSRATGLSYHTAADSTINSTSTGNSSDSASIKRALQDATQTPLERPS</sequence>
<gene>
    <name evidence="3" type="ORF">CVT24_000380</name>
</gene>
<evidence type="ECO:0000256" key="1">
    <source>
        <dbReference type="SAM" id="MobiDB-lite"/>
    </source>
</evidence>
<keyword evidence="4" id="KW-1185">Reference proteome</keyword>
<dbReference type="InParanoid" id="A0A409YD18"/>
<reference evidence="3 4" key="1">
    <citation type="journal article" date="2018" name="Evol. Lett.">
        <title>Horizontal gene cluster transfer increased hallucinogenic mushroom diversity.</title>
        <authorList>
            <person name="Reynolds H.T."/>
            <person name="Vijayakumar V."/>
            <person name="Gluck-Thaler E."/>
            <person name="Korotkin H.B."/>
            <person name="Matheny P.B."/>
            <person name="Slot J.C."/>
        </authorList>
    </citation>
    <scope>NUCLEOTIDE SEQUENCE [LARGE SCALE GENOMIC DNA]</scope>
    <source>
        <strain evidence="3 4">2629</strain>
    </source>
</reference>
<dbReference type="Proteomes" id="UP000284842">
    <property type="component" value="Unassembled WGS sequence"/>
</dbReference>
<feature type="transmembrane region" description="Helical" evidence="2">
    <location>
        <begin position="165"/>
        <end position="186"/>
    </location>
</feature>
<feature type="transmembrane region" description="Helical" evidence="2">
    <location>
        <begin position="106"/>
        <end position="129"/>
    </location>
</feature>
<feature type="compositionally biased region" description="Polar residues" evidence="1">
    <location>
        <begin position="542"/>
        <end position="552"/>
    </location>
</feature>
<protein>
    <submittedName>
        <fullName evidence="3">Uncharacterized protein</fullName>
    </submittedName>
</protein>
<dbReference type="OrthoDB" id="3222669at2759"/>
<evidence type="ECO:0000256" key="2">
    <source>
        <dbReference type="SAM" id="Phobius"/>
    </source>
</evidence>
<evidence type="ECO:0000313" key="4">
    <source>
        <dbReference type="Proteomes" id="UP000284842"/>
    </source>
</evidence>
<proteinExistence type="predicted"/>
<keyword evidence="2" id="KW-0472">Membrane</keyword>
<dbReference type="EMBL" id="NHTK01001285">
    <property type="protein sequence ID" value="PPR00895.1"/>
    <property type="molecule type" value="Genomic_DNA"/>
</dbReference>
<feature type="compositionally biased region" description="Low complexity" evidence="1">
    <location>
        <begin position="494"/>
        <end position="536"/>
    </location>
</feature>
<dbReference type="STRING" id="181874.A0A409YD18"/>
<comment type="caution">
    <text evidence="3">The sequence shown here is derived from an EMBL/GenBank/DDBJ whole genome shotgun (WGS) entry which is preliminary data.</text>
</comment>
<dbReference type="AlphaFoldDB" id="A0A409YD18"/>
<keyword evidence="2" id="KW-1133">Transmembrane helix</keyword>
<accession>A0A409YD18</accession>
<organism evidence="3 4">
    <name type="scientific">Panaeolus cyanescens</name>
    <dbReference type="NCBI Taxonomy" id="181874"/>
    <lineage>
        <taxon>Eukaryota</taxon>
        <taxon>Fungi</taxon>
        <taxon>Dikarya</taxon>
        <taxon>Basidiomycota</taxon>
        <taxon>Agaricomycotina</taxon>
        <taxon>Agaricomycetes</taxon>
        <taxon>Agaricomycetidae</taxon>
        <taxon>Agaricales</taxon>
        <taxon>Agaricineae</taxon>
        <taxon>Galeropsidaceae</taxon>
        <taxon>Panaeolus</taxon>
    </lineage>
</organism>